<accession>A0A077K9V0</accession>
<keyword evidence="1" id="KW-0812">Transmembrane</keyword>
<evidence type="ECO:0000256" key="1">
    <source>
        <dbReference type="SAM" id="Phobius"/>
    </source>
</evidence>
<sequence>MAQCLVIQNGGLVFTTDPPQSCSGYLLLQPSEYSNVMALSGAFTYPSASDFAAAFTAGFQWPVFFFIVAMLVSKVASFFDRG</sequence>
<dbReference type="Proteomes" id="UP000028669">
    <property type="component" value="Segment"/>
</dbReference>
<protein>
    <submittedName>
        <fullName evidence="2">Uncharacterized protein</fullName>
    </submittedName>
</protein>
<evidence type="ECO:0000313" key="3">
    <source>
        <dbReference type="Proteomes" id="UP000028669"/>
    </source>
</evidence>
<reference evidence="2 3" key="1">
    <citation type="submission" date="2014-08" db="EMBL/GenBank/DDBJ databases">
        <title>Molecular characterization of a new filamentous phage infecting Ralstonia. solanacearum with a wide host range.</title>
        <authorList>
            <person name="Askora A."/>
            <person name="Kawasaki T."/>
            <person name="Fujie M."/>
            <person name="Yamada T."/>
        </authorList>
    </citation>
    <scope>NUCLEOTIDE SEQUENCE [LARGE SCALE GENOMIC DNA]</scope>
</reference>
<organism evidence="2 3">
    <name type="scientific">Ralstonia phage RSMSuper</name>
    <dbReference type="NCBI Taxonomy" id="1530086"/>
    <lineage>
        <taxon>Viruses</taxon>
        <taxon>Monodnaviria</taxon>
        <taxon>Loebvirae</taxon>
        <taxon>Hofneiviricota</taxon>
        <taxon>Faserviricetes</taxon>
        <taxon>Tubulavirales</taxon>
        <taxon>Inoviridae</taxon>
        <taxon>Habenivirus</taxon>
        <taxon>Habenivirus RSM3</taxon>
    </lineage>
</organism>
<keyword evidence="1" id="KW-1133">Transmembrane helix</keyword>
<name>A0A077K9V0_9VIRU</name>
<evidence type="ECO:0000313" key="2">
    <source>
        <dbReference type="EMBL" id="BAP28157.1"/>
    </source>
</evidence>
<proteinExistence type="predicted"/>
<dbReference type="EMBL" id="AB981170">
    <property type="protein sequence ID" value="BAP28157.1"/>
    <property type="molecule type" value="Genomic_DNA"/>
</dbReference>
<feature type="transmembrane region" description="Helical" evidence="1">
    <location>
        <begin position="51"/>
        <end position="72"/>
    </location>
</feature>
<keyword evidence="1" id="KW-0472">Membrane</keyword>